<sequence>MIDRHRVRAETPTAERALEAVEAGITAAHPQTVISETVSVDDDTLRIASDRFDLKNYDEVRVLGGGNAAGRVASALAVELGEHLAGGLVVTDDPAVAGPIEMVEGDHPTPTESNIDGTGRLIEQARDCGEDTLVLAPITGGGSALLAAPVDGITLSDLRKLTDALLRSGAPIATINTVRKHVSALKGGQLARELAPATAVGLVFSDVTSGDPSVVASGPLSPDQTTYEDARSGLQTYDVDVPDSVDEHLRAGANGEIDETPIVGDPAFESVSVSVLADNFTAASAAADVCDEAGFETVILSTSVRGETQSAAKTHVAIAEEIRRTGNPVSPPAAIISGGETTVTITGDGIGGPNQEFALSAALELPSDVVLAATDTDGIDGPTDSAGSLVTSETVSDRIEAHAALADNDAYTYLEDRNALLFTGQTGTNVNDLRVMLVTE</sequence>
<evidence type="ECO:0000313" key="4">
    <source>
        <dbReference type="Proteomes" id="UP000199199"/>
    </source>
</evidence>
<dbReference type="Gene3D" id="3.40.1480.10">
    <property type="entry name" value="MOFRL domain"/>
    <property type="match status" value="1"/>
</dbReference>
<gene>
    <name evidence="3" type="ORF">SAMN04488556_3209</name>
</gene>
<dbReference type="InterPro" id="IPR007835">
    <property type="entry name" value="MOFRL"/>
</dbReference>
<evidence type="ECO:0000313" key="3">
    <source>
        <dbReference type="EMBL" id="SFS90043.1"/>
    </source>
</evidence>
<feature type="domain" description="MOFRL" evidence="1">
    <location>
        <begin position="334"/>
        <end position="432"/>
    </location>
</feature>
<dbReference type="InterPro" id="IPR039760">
    <property type="entry name" value="MOFRL_protein"/>
</dbReference>
<dbReference type="AlphaFoldDB" id="A0A1I6TLB8"/>
<dbReference type="SUPFAM" id="SSF82544">
    <property type="entry name" value="GckA/TtuD-like"/>
    <property type="match status" value="1"/>
</dbReference>
<accession>A0A1I6TLB8</accession>
<name>A0A1I6TLB8_9EURY</name>
<evidence type="ECO:0000259" key="2">
    <source>
        <dbReference type="Pfam" id="PF13660"/>
    </source>
</evidence>
<dbReference type="GO" id="GO:0008887">
    <property type="term" value="F:glycerate kinase activity"/>
    <property type="evidence" value="ECO:0007669"/>
    <property type="project" value="InterPro"/>
</dbReference>
<dbReference type="Pfam" id="PF13660">
    <property type="entry name" value="DUF4147"/>
    <property type="match status" value="1"/>
</dbReference>
<feature type="domain" description="MOFRL-associated" evidence="2">
    <location>
        <begin position="17"/>
        <end position="250"/>
    </location>
</feature>
<dbReference type="InterPro" id="IPR038614">
    <property type="entry name" value="GK_N_sf"/>
</dbReference>
<dbReference type="PANTHER" id="PTHR12227">
    <property type="entry name" value="GLYCERATE KINASE"/>
    <property type="match status" value="1"/>
</dbReference>
<keyword evidence="4" id="KW-1185">Reference proteome</keyword>
<keyword evidence="3" id="KW-0670">Pyruvate</keyword>
<dbReference type="PANTHER" id="PTHR12227:SF0">
    <property type="entry name" value="GLYCERATE KINASE"/>
    <property type="match status" value="1"/>
</dbReference>
<organism evidence="3 4">
    <name type="scientific">Halostagnicola kamekurae</name>
    <dbReference type="NCBI Taxonomy" id="619731"/>
    <lineage>
        <taxon>Archaea</taxon>
        <taxon>Methanobacteriati</taxon>
        <taxon>Methanobacteriota</taxon>
        <taxon>Stenosarchaea group</taxon>
        <taxon>Halobacteria</taxon>
        <taxon>Halobacteriales</taxon>
        <taxon>Natrialbaceae</taxon>
        <taxon>Halostagnicola</taxon>
    </lineage>
</organism>
<dbReference type="Proteomes" id="UP000199199">
    <property type="component" value="Unassembled WGS sequence"/>
</dbReference>
<dbReference type="RefSeq" id="WP_092905946.1">
    <property type="nucleotide sequence ID" value="NZ_FOZS01000003.1"/>
</dbReference>
<dbReference type="EMBL" id="FOZS01000003">
    <property type="protein sequence ID" value="SFS90043.1"/>
    <property type="molecule type" value="Genomic_DNA"/>
</dbReference>
<dbReference type="Gene3D" id="3.40.50.10180">
    <property type="entry name" value="Glycerate kinase, MOFRL-like N-terminal domain"/>
    <property type="match status" value="1"/>
</dbReference>
<dbReference type="GO" id="GO:0005737">
    <property type="term" value="C:cytoplasm"/>
    <property type="evidence" value="ECO:0007669"/>
    <property type="project" value="TreeGrafter"/>
</dbReference>
<evidence type="ECO:0000259" key="1">
    <source>
        <dbReference type="Pfam" id="PF05161"/>
    </source>
</evidence>
<dbReference type="InterPro" id="IPR025286">
    <property type="entry name" value="MOFRL_assoc_dom"/>
</dbReference>
<reference evidence="4" key="1">
    <citation type="submission" date="2016-10" db="EMBL/GenBank/DDBJ databases">
        <authorList>
            <person name="Varghese N."/>
            <person name="Submissions S."/>
        </authorList>
    </citation>
    <scope>NUCLEOTIDE SEQUENCE [LARGE SCALE GENOMIC DNA]</scope>
    <source>
        <strain evidence="4">DSM 22427</strain>
    </source>
</reference>
<dbReference type="Pfam" id="PF05161">
    <property type="entry name" value="MOFRL"/>
    <property type="match status" value="1"/>
</dbReference>
<protein>
    <submittedName>
        <fullName evidence="3">Hydroxypyruvate reductase</fullName>
    </submittedName>
</protein>
<proteinExistence type="predicted"/>
<dbReference type="OrthoDB" id="10741at2157"/>
<dbReference type="InterPro" id="IPR037035">
    <property type="entry name" value="GK-like_C_sf"/>
</dbReference>